<evidence type="ECO:0000256" key="5">
    <source>
        <dbReference type="SAM" id="MobiDB-lite"/>
    </source>
</evidence>
<evidence type="ECO:0000313" key="8">
    <source>
        <dbReference type="Proteomes" id="UP000236592"/>
    </source>
</evidence>
<dbReference type="GO" id="GO:0005886">
    <property type="term" value="C:plasma membrane"/>
    <property type="evidence" value="ECO:0007669"/>
    <property type="project" value="InterPro"/>
</dbReference>
<keyword evidence="3" id="KW-1133">Transmembrane helix</keyword>
<evidence type="ECO:0000313" key="7">
    <source>
        <dbReference type="EMBL" id="AUS06578.1"/>
    </source>
</evidence>
<reference evidence="8" key="1">
    <citation type="submission" date="2018-01" db="EMBL/GenBank/DDBJ databases">
        <title>Complete genome of Tamlana sp. UJ94.</title>
        <authorList>
            <person name="Jung J."/>
            <person name="Chung D."/>
            <person name="Bae S.S."/>
            <person name="Baek K."/>
        </authorList>
    </citation>
    <scope>NUCLEOTIDE SEQUENCE [LARGE SCALE GENOMIC DNA]</scope>
    <source>
        <strain evidence="8">UJ94</strain>
    </source>
</reference>
<dbReference type="InterPro" id="IPR007452">
    <property type="entry name" value="TamB_C"/>
</dbReference>
<protein>
    <submittedName>
        <fullName evidence="7">N-acetyl-gamma-glutamyl-phosphate reductase</fullName>
    </submittedName>
</protein>
<evidence type="ECO:0000256" key="1">
    <source>
        <dbReference type="ARBA" id="ARBA00004167"/>
    </source>
</evidence>
<proteinExistence type="predicted"/>
<feature type="region of interest" description="Disordered" evidence="5">
    <location>
        <begin position="1441"/>
        <end position="1466"/>
    </location>
</feature>
<evidence type="ECO:0000259" key="6">
    <source>
        <dbReference type="Pfam" id="PF04357"/>
    </source>
</evidence>
<evidence type="ECO:0000256" key="4">
    <source>
        <dbReference type="ARBA" id="ARBA00023136"/>
    </source>
</evidence>
<dbReference type="GO" id="GO:0009306">
    <property type="term" value="P:protein secretion"/>
    <property type="evidence" value="ECO:0007669"/>
    <property type="project" value="InterPro"/>
</dbReference>
<dbReference type="Proteomes" id="UP000236592">
    <property type="component" value="Chromosome"/>
</dbReference>
<comment type="subcellular location">
    <subcellularLocation>
        <location evidence="1">Membrane</location>
        <topology evidence="1">Single-pass membrane protein</topology>
    </subcellularLocation>
</comment>
<dbReference type="Pfam" id="PF04357">
    <property type="entry name" value="TamB"/>
    <property type="match status" value="1"/>
</dbReference>
<dbReference type="PANTHER" id="PTHR36985">
    <property type="entry name" value="TRANSLOCATION AND ASSEMBLY MODULE SUBUNIT TAMB"/>
    <property type="match status" value="1"/>
</dbReference>
<dbReference type="OrthoDB" id="680700at2"/>
<feature type="domain" description="Translocation and assembly module TamB C-terminal" evidence="6">
    <location>
        <begin position="996"/>
        <end position="1419"/>
    </location>
</feature>
<gene>
    <name evidence="7" type="ORF">C1A40_14520</name>
</gene>
<organism evidence="7 8">
    <name type="scientific">Pseudotamlana carrageenivorans</name>
    <dbReference type="NCBI Taxonomy" id="2069432"/>
    <lineage>
        <taxon>Bacteria</taxon>
        <taxon>Pseudomonadati</taxon>
        <taxon>Bacteroidota</taxon>
        <taxon>Flavobacteriia</taxon>
        <taxon>Flavobacteriales</taxon>
        <taxon>Flavobacteriaceae</taxon>
        <taxon>Pseudotamlana</taxon>
    </lineage>
</organism>
<sequence>MLFVILLLILSIPYVQTRIGKYATKRLNKEYKTRVYINQVSMQLNGDIELKKIYIEDYKKDTLISVNELNTSILSFRNLLYGNLVFGDIDIEDLDFNVKTYQGETETNLDVFVHKFESDNPERVKSDFLFSSSDVSIYNSVFSLTDENRETSKMLYFNDLNINATNLLINGSDVSMRVNTLSFKDSRGVVVKNLMTNFAYTLNDMTFSDLQVKTENSVLNGDLKFIYKREDLQFFTDKVNIEASFKDSNVLIDELNTFYNEFGHDIHALFDVKLSGTLNDLQMTDLRLSTSGRTHVYGDIHFKNLFTKEKESFYMDGNFRSLSSTYYDLKHLLPNILGRSIPSSLSRVGKFSIKGNTQITTKKVVADVKINTDIGFVDSNLVIDKINDIDNGAYQGNIILNEFDFGSFLNTSKVGKGSLNFDVNGKGFTAEKVDTQVKGEVFHLEYNHYNYKAIKVAGNVMNNIFDGNLVVNDPNLQMNFLGLIDFSDHVKKYDFEAVVDYANLKTLNFIKRDSISILKSKVNMNMNAGSIDDAYGKITFRNTVYQNENDTYAFDKFELTSRFEGEERYLSFNSPDIIQGDLIGHFVIRDLQKLFKNAIGSAFSNYTRDKVKGNQHINFNFKIYNKIVEVLYPEVKLAKNTFIRGHVESDESKFKLMFKSPKINYDDYFVNNVELQMDNGSPLFDTYIEADSLNTKYYNLSKFNLINVTLNDTLFMRAEIVGGKRNNDTYNLNFYHTINAENESVVGFKKSDFTIKNHKWNINETNDKFHKIIFDKKLAHLHVDQFKVNHDNEVINLSGFIQDSTQKDIKLDFTHIDLDKVLPELDSLKFEGRVNGNLEIIQKNGSYVPTSEIVINHLKINEFELGSFDASITGNQSLTHYLVDASIKNDLDKSFHAQGGLDVKNKQTFIDVNLDFDKFRLHPLNALLQGILSNIRGEATGRIHVVGNLKKPEINGDLVLDNAGLAVPYLNVDYAFADNSSVTLNDQTFQFNNINLTDTKYQSKGRLRGTISHTNFSKWNLGLDITTDNLLVLDTKEAEESLYYGMGFLGGRASIEGPTDQLVISVEGETKKGTVFNIPLNDSESFGDNSYMHFITKEEKMAKEQGGEIVFDDIKGLELDFDLDVTEDAEVQLIIDKSTGHSLKGRGRGGLLVEINTNGKFKMWGDFSVFEGVYNFAYRGLVQKEFIVQPGGTIAWEGDPLKAQIDMLATYKTRANPSPLLDTPINRSIPVELNIALVGDLEQPKPEFSFDFPNVSSTVKSELNYRLQSNEDKQNQALYLLSTASFSSGLSDLNFSGTIAERLNGIINGLFTGSDSKLNIGLNYESGQNRPDYQSDDRFGVTLQTQISDRVIINGKVGVPVGGSGATQSVVAGDVEIAFLLNEDGNLTANVFNRENSIRNFGEKIGYTQGIGVAYSVDFDTFKELIHEILRKSKPIEGYDLEQEQTDKNNEKALPNYISIKEESGN</sequence>
<evidence type="ECO:0000256" key="2">
    <source>
        <dbReference type="ARBA" id="ARBA00022692"/>
    </source>
</evidence>
<keyword evidence="2" id="KW-0812">Transmembrane</keyword>
<dbReference type="PANTHER" id="PTHR36985:SF1">
    <property type="entry name" value="TRANSLOCATION AND ASSEMBLY MODULE SUBUNIT TAMB"/>
    <property type="match status" value="1"/>
</dbReference>
<keyword evidence="8" id="KW-1185">Reference proteome</keyword>
<keyword evidence="4" id="KW-0472">Membrane</keyword>
<dbReference type="KEGG" id="taj:C1A40_14520"/>
<name>A0A2I7SKY7_9FLAO</name>
<evidence type="ECO:0000256" key="3">
    <source>
        <dbReference type="ARBA" id="ARBA00022989"/>
    </source>
</evidence>
<dbReference type="EMBL" id="CP025938">
    <property type="protein sequence ID" value="AUS06578.1"/>
    <property type="molecule type" value="Genomic_DNA"/>
</dbReference>
<accession>A0A2I7SKY7</accession>